<dbReference type="SUPFAM" id="SSF50939">
    <property type="entry name" value="Sialidases"/>
    <property type="match status" value="1"/>
</dbReference>
<keyword evidence="3" id="KW-1185">Reference proteome</keyword>
<evidence type="ECO:0000313" key="3">
    <source>
        <dbReference type="Proteomes" id="UP000054516"/>
    </source>
</evidence>
<dbReference type="Proteomes" id="UP000054516">
    <property type="component" value="Unassembled WGS sequence"/>
</dbReference>
<sequence length="464" mass="49415">MRRQRASLLSAAAASALLLPVLAALAAPPAPDTLWQVTPPLDYSDRLYAGWAQVPVVAEAAVYVGAAEGRTYAHHPQLFSTADADGGDGDGGGGSTFLAFSTAPVDEDSMGQDVRLATSADGGRTWSAGAVVLPAALLPNQTGAAAARNFTYYCERGIVQRALQAHAFAQLPTGELYVVGLSASRYCVGGSGGFQSAGRIARRIDARSGAPLGDPCWTEMNAYAAQHLFADTVYGTQYGMKLCAQRDQINAVMLRPDTAPFGSPWLANNALYAADDAHTVGELTHAVWLDDDAAPAGGYWQRFWRDLSGAAINTRSVWVEYNDDRDGAGWYPRVLEQRGSEIRQTNIPDAGSKQYLGTLSRGGARYLVSNPRYDAAVVERQPLTIALSRGADRAYTRVGVLRTNASAVIVPDTRNGIKNRAHGFSYPTAVQVGANLLVAYSENKENIGVSVVDVDELMAFLASH</sequence>
<evidence type="ECO:0000256" key="1">
    <source>
        <dbReference type="SAM" id="SignalP"/>
    </source>
</evidence>
<name>A0A1W2TWB6_ROSNE</name>
<feature type="chain" id="PRO_5010747355" evidence="1">
    <location>
        <begin position="27"/>
        <end position="464"/>
    </location>
</feature>
<dbReference type="OrthoDB" id="3701586at2759"/>
<gene>
    <name evidence="2" type="ORF">SAMD00023353_8400210</name>
</gene>
<evidence type="ECO:0000313" key="2">
    <source>
        <dbReference type="EMBL" id="GAP92938.1"/>
    </source>
</evidence>
<proteinExistence type="predicted"/>
<dbReference type="STRING" id="77044.A0A1W2TWB6"/>
<organism evidence="2">
    <name type="scientific">Rosellinia necatrix</name>
    <name type="common">White root-rot fungus</name>
    <dbReference type="NCBI Taxonomy" id="77044"/>
    <lineage>
        <taxon>Eukaryota</taxon>
        <taxon>Fungi</taxon>
        <taxon>Dikarya</taxon>
        <taxon>Ascomycota</taxon>
        <taxon>Pezizomycotina</taxon>
        <taxon>Sordariomycetes</taxon>
        <taxon>Xylariomycetidae</taxon>
        <taxon>Xylariales</taxon>
        <taxon>Xylariaceae</taxon>
        <taxon>Rosellinia</taxon>
    </lineage>
</organism>
<protein>
    <submittedName>
        <fullName evidence="2">Putative bnr repeat domain-containing protein</fullName>
    </submittedName>
</protein>
<keyword evidence="1" id="KW-0732">Signal</keyword>
<dbReference type="EMBL" id="DF977529">
    <property type="protein sequence ID" value="GAP92938.1"/>
    <property type="molecule type" value="Genomic_DNA"/>
</dbReference>
<feature type="signal peptide" evidence="1">
    <location>
        <begin position="1"/>
        <end position="26"/>
    </location>
</feature>
<reference evidence="2" key="1">
    <citation type="submission" date="2016-03" db="EMBL/GenBank/DDBJ databases">
        <title>Draft genome sequence of Rosellinia necatrix.</title>
        <authorList>
            <person name="Kanematsu S."/>
        </authorList>
    </citation>
    <scope>NUCLEOTIDE SEQUENCE [LARGE SCALE GENOMIC DNA]</scope>
    <source>
        <strain evidence="2">W97</strain>
    </source>
</reference>
<accession>A0A1W2TWB6</accession>
<dbReference type="AlphaFoldDB" id="A0A1W2TWB6"/>
<dbReference type="OMA" id="GFYWPSA"/>
<dbReference type="InterPro" id="IPR036278">
    <property type="entry name" value="Sialidase_sf"/>
</dbReference>